<proteinExistence type="predicted"/>
<keyword evidence="2" id="KW-1185">Reference proteome</keyword>
<name>A0A8K0WNJ3_9HYPO</name>
<evidence type="ECO:0000313" key="1">
    <source>
        <dbReference type="EMBL" id="KAH7309527.1"/>
    </source>
</evidence>
<dbReference type="AlphaFoldDB" id="A0A8K0WNJ3"/>
<protein>
    <submittedName>
        <fullName evidence="1">Uncharacterized protein</fullName>
    </submittedName>
</protein>
<accession>A0A8K0WNJ3</accession>
<dbReference type="EMBL" id="JAGPNK010000013">
    <property type="protein sequence ID" value="KAH7309527.1"/>
    <property type="molecule type" value="Genomic_DNA"/>
</dbReference>
<reference evidence="1" key="1">
    <citation type="journal article" date="2021" name="Nat. Commun.">
        <title>Genetic determinants of endophytism in the Arabidopsis root mycobiome.</title>
        <authorList>
            <person name="Mesny F."/>
            <person name="Miyauchi S."/>
            <person name="Thiergart T."/>
            <person name="Pickel B."/>
            <person name="Atanasova L."/>
            <person name="Karlsson M."/>
            <person name="Huettel B."/>
            <person name="Barry K.W."/>
            <person name="Haridas S."/>
            <person name="Chen C."/>
            <person name="Bauer D."/>
            <person name="Andreopoulos W."/>
            <person name="Pangilinan J."/>
            <person name="LaButti K."/>
            <person name="Riley R."/>
            <person name="Lipzen A."/>
            <person name="Clum A."/>
            <person name="Drula E."/>
            <person name="Henrissat B."/>
            <person name="Kohler A."/>
            <person name="Grigoriev I.V."/>
            <person name="Martin F.M."/>
            <person name="Hacquard S."/>
        </authorList>
    </citation>
    <scope>NUCLEOTIDE SEQUENCE</scope>
    <source>
        <strain evidence="1">MPI-CAGE-CH-0235</strain>
    </source>
</reference>
<evidence type="ECO:0000313" key="2">
    <source>
        <dbReference type="Proteomes" id="UP000813444"/>
    </source>
</evidence>
<sequence length="326" mass="37372">MASTKNTAPGIKPRTWARPTFTPRRGKVIVIPRLSKASKKPGWPIRARPVEPSSINDIIRQHPRQRLFTTPEMWADKHLQVLNIQFQKRDILGLPSTYENTLGTLSTLSRTAQMLQAHNGLTRDGAIKCIRRFLYDHEISLCANPDLLSPSLEHKSLLGTIFMTFDRNRVIYEFCSRAVRDWSCKSDCVNVADIDLTNVWEIRKRLYPYYGLTSGKVHTMEADPEDPYIAAALIAMAQSNGRAARILHPTDRLNFKAFAWALSKDSKSLCLYRADIPRQYLDRFEMPSRHFPCDPLNISYVQVECRKTSEVERALGTFIMEMRNAC</sequence>
<dbReference type="Proteomes" id="UP000813444">
    <property type="component" value="Unassembled WGS sequence"/>
</dbReference>
<organism evidence="1 2">
    <name type="scientific">Stachybotrys elegans</name>
    <dbReference type="NCBI Taxonomy" id="80388"/>
    <lineage>
        <taxon>Eukaryota</taxon>
        <taxon>Fungi</taxon>
        <taxon>Dikarya</taxon>
        <taxon>Ascomycota</taxon>
        <taxon>Pezizomycotina</taxon>
        <taxon>Sordariomycetes</taxon>
        <taxon>Hypocreomycetidae</taxon>
        <taxon>Hypocreales</taxon>
        <taxon>Stachybotryaceae</taxon>
        <taxon>Stachybotrys</taxon>
    </lineage>
</organism>
<dbReference type="OrthoDB" id="5343483at2759"/>
<gene>
    <name evidence="1" type="ORF">B0I35DRAFT_482289</name>
</gene>
<comment type="caution">
    <text evidence="1">The sequence shown here is derived from an EMBL/GenBank/DDBJ whole genome shotgun (WGS) entry which is preliminary data.</text>
</comment>